<keyword evidence="1" id="KW-0812">Transmembrane</keyword>
<dbReference type="EMBL" id="RJSG01000001">
    <property type="protein sequence ID" value="RNL81437.1"/>
    <property type="molecule type" value="Genomic_DNA"/>
</dbReference>
<feature type="chain" id="PRO_5038862755" evidence="2">
    <location>
        <begin position="29"/>
        <end position="167"/>
    </location>
</feature>
<dbReference type="AlphaFoldDB" id="A0A3N0E0Q0"/>
<dbReference type="Proteomes" id="UP000277094">
    <property type="component" value="Unassembled WGS sequence"/>
</dbReference>
<evidence type="ECO:0000313" key="5">
    <source>
        <dbReference type="Proteomes" id="UP000277094"/>
    </source>
</evidence>
<dbReference type="Pfam" id="PF09851">
    <property type="entry name" value="SHOCT"/>
    <property type="match status" value="1"/>
</dbReference>
<dbReference type="RefSeq" id="WP_123232641.1">
    <property type="nucleotide sequence ID" value="NZ_RJSG01000001.1"/>
</dbReference>
<organism evidence="4 5">
    <name type="scientific">Nocardioides marmorisolisilvae</name>
    <dbReference type="NCBI Taxonomy" id="1542737"/>
    <lineage>
        <taxon>Bacteria</taxon>
        <taxon>Bacillati</taxon>
        <taxon>Actinomycetota</taxon>
        <taxon>Actinomycetes</taxon>
        <taxon>Propionibacteriales</taxon>
        <taxon>Nocardioidaceae</taxon>
        <taxon>Nocardioides</taxon>
    </lineage>
</organism>
<sequence>MTFLGSVRLAVVALLCTVTLGLAPAATAASSEACFDGTSGSFDDGCTIDATDSGFDGGTGIPSGFIVLFVLVALGGVAATIWRVSTARRLAEQAGLDPNLAGRVALMDEDGLSAAYVASSLRQQQGAAPPPSASASDRLAELKGMLDKGLITQAEHDERRKAIIDSV</sequence>
<name>A0A3N0E0Q0_9ACTN</name>
<gene>
    <name evidence="4" type="ORF">EFL95_03650</name>
</gene>
<keyword evidence="2" id="KW-0732">Signal</keyword>
<feature type="domain" description="SHOCT" evidence="3">
    <location>
        <begin position="137"/>
        <end position="163"/>
    </location>
</feature>
<keyword evidence="1" id="KW-0472">Membrane</keyword>
<accession>A0A3N0E0Q0</accession>
<comment type="caution">
    <text evidence="4">The sequence shown here is derived from an EMBL/GenBank/DDBJ whole genome shotgun (WGS) entry which is preliminary data.</text>
</comment>
<evidence type="ECO:0000313" key="4">
    <source>
        <dbReference type="EMBL" id="RNL81437.1"/>
    </source>
</evidence>
<feature type="signal peptide" evidence="2">
    <location>
        <begin position="1"/>
        <end position="28"/>
    </location>
</feature>
<dbReference type="InterPro" id="IPR018649">
    <property type="entry name" value="SHOCT"/>
</dbReference>
<reference evidence="4 5" key="1">
    <citation type="submission" date="2018-11" db="EMBL/GenBank/DDBJ databases">
        <authorList>
            <person name="Li F."/>
        </authorList>
    </citation>
    <scope>NUCLEOTIDE SEQUENCE [LARGE SCALE GENOMIC DNA]</scope>
    <source>
        <strain evidence="4 5">KIS18-7</strain>
    </source>
</reference>
<feature type="transmembrane region" description="Helical" evidence="1">
    <location>
        <begin position="61"/>
        <end position="82"/>
    </location>
</feature>
<keyword evidence="5" id="KW-1185">Reference proteome</keyword>
<proteinExistence type="predicted"/>
<protein>
    <submittedName>
        <fullName evidence="4">SHOCT domain-containing protein</fullName>
    </submittedName>
</protein>
<evidence type="ECO:0000259" key="3">
    <source>
        <dbReference type="Pfam" id="PF09851"/>
    </source>
</evidence>
<keyword evidence="1" id="KW-1133">Transmembrane helix</keyword>
<evidence type="ECO:0000256" key="1">
    <source>
        <dbReference type="SAM" id="Phobius"/>
    </source>
</evidence>
<dbReference type="OrthoDB" id="3788317at2"/>
<evidence type="ECO:0000256" key="2">
    <source>
        <dbReference type="SAM" id="SignalP"/>
    </source>
</evidence>